<evidence type="ECO:0000313" key="3">
    <source>
        <dbReference type="EMBL" id="GGG34801.1"/>
    </source>
</evidence>
<dbReference type="Pfam" id="PF12969">
    <property type="entry name" value="DUF3857"/>
    <property type="match status" value="1"/>
</dbReference>
<dbReference type="Pfam" id="PF01841">
    <property type="entry name" value="Transglut_core"/>
    <property type="match status" value="1"/>
</dbReference>
<dbReference type="SUPFAM" id="SSF54001">
    <property type="entry name" value="Cysteine proteinases"/>
    <property type="match status" value="1"/>
</dbReference>
<dbReference type="Gene3D" id="2.60.120.1130">
    <property type="match status" value="1"/>
</dbReference>
<organism evidence="3 4">
    <name type="scientific">Christiangramia forsetii</name>
    <dbReference type="NCBI Taxonomy" id="411153"/>
    <lineage>
        <taxon>Bacteria</taxon>
        <taxon>Pseudomonadati</taxon>
        <taxon>Bacteroidota</taxon>
        <taxon>Flavobacteriia</taxon>
        <taxon>Flavobacteriales</taxon>
        <taxon>Flavobacteriaceae</taxon>
        <taxon>Christiangramia</taxon>
    </lineage>
</organism>
<protein>
    <recommendedName>
        <fullName evidence="5">DUF3857 domain-containing protein</fullName>
    </recommendedName>
</protein>
<dbReference type="RefSeq" id="WP_011708271.1">
    <property type="nucleotide sequence ID" value="NZ_BMIX01000003.1"/>
</dbReference>
<reference evidence="4" key="1">
    <citation type="journal article" date="2019" name="Int. J. Syst. Evol. Microbiol.">
        <title>The Global Catalogue of Microorganisms (GCM) 10K type strain sequencing project: providing services to taxonomists for standard genome sequencing and annotation.</title>
        <authorList>
            <consortium name="The Broad Institute Genomics Platform"/>
            <consortium name="The Broad Institute Genome Sequencing Center for Infectious Disease"/>
            <person name="Wu L."/>
            <person name="Ma J."/>
        </authorList>
    </citation>
    <scope>NUCLEOTIDE SEQUENCE [LARGE SCALE GENOMIC DNA]</scope>
    <source>
        <strain evidence="4">CGMCC 1.15422</strain>
    </source>
</reference>
<dbReference type="Proteomes" id="UP000605733">
    <property type="component" value="Unassembled WGS sequence"/>
</dbReference>
<feature type="domain" description="Transglutaminase-like" evidence="1">
    <location>
        <begin position="275"/>
        <end position="362"/>
    </location>
</feature>
<dbReference type="EMBL" id="BMIX01000003">
    <property type="protein sequence ID" value="GGG34801.1"/>
    <property type="molecule type" value="Genomic_DNA"/>
</dbReference>
<evidence type="ECO:0000259" key="1">
    <source>
        <dbReference type="Pfam" id="PF01841"/>
    </source>
</evidence>
<dbReference type="InterPro" id="IPR002931">
    <property type="entry name" value="Transglutaminase-like"/>
</dbReference>
<gene>
    <name evidence="3" type="ORF">GCM10011532_18140</name>
</gene>
<dbReference type="Gene3D" id="2.60.40.3140">
    <property type="match status" value="1"/>
</dbReference>
<dbReference type="InterPro" id="IPR024618">
    <property type="entry name" value="DUF3857"/>
</dbReference>
<comment type="caution">
    <text evidence="3">The sequence shown here is derived from an EMBL/GenBank/DDBJ whole genome shotgun (WGS) entry which is preliminary data.</text>
</comment>
<dbReference type="Gene3D" id="3.10.620.30">
    <property type="match status" value="1"/>
</dbReference>
<keyword evidence="4" id="KW-1185">Reference proteome</keyword>
<feature type="domain" description="DUF3857" evidence="2">
    <location>
        <begin position="55"/>
        <end position="212"/>
    </location>
</feature>
<proteinExistence type="predicted"/>
<sequence>MNKLFLVCFLGFIANLHSQENYLLSDIDLKMLIDANALVRENTLHLEINDVDNIEITTRRVVTVFNESGEHYIDAYENYDDEVSILDQEAIIYNAKGEEIKKIKKRDFKDQSNFQNFVLFSDNRISYLDYTPRSYPYTVEYTSKIRKGNSVFLPDWWPLEGFNVSVQKSTYKLTNNTEIPVRFSERNLDSLDIISANSNLELEYSARNIPAITYEPLSPSLESFAPRLLVALEEYELEGIRGKSTDWENFGKWQYDNLVAGRDVLPDAIVSKMSNLTKSAETIEEKARIIYNYVQNNTRYIAVMLGIGGWKPYTAAEVDRLGYGDCKGLSNYTMALLASQGIESNYTVVYGGTKRDIDPDFTKMQGNHIILSIPQENKEDIWLECTSQDTPFNYLGDFTDNRFVLKLKPEGGEIVKTKRYSADENLQTANTLVVLKEDGGFDAEIKRTSYGVPYGDIYLIENQIEKEQKRYYREEFSYLQNINFEKINFSNDKRKIEFVENLEFSGAHLCSKAGNRLLLPLNFLKEFNLKVDRVQNRKNNLKIERGKTYKNEISYQLPVNYSIEALPKSQKLKTEFGELIFNINKVEKEGKTYIVVDRYLKMEEGEWLPEKFENFREFINKVHSINNQKAVIIANTKT</sequence>
<dbReference type="InterPro" id="IPR038765">
    <property type="entry name" value="Papain-like_cys_pep_sf"/>
</dbReference>
<evidence type="ECO:0000259" key="2">
    <source>
        <dbReference type="Pfam" id="PF12969"/>
    </source>
</evidence>
<evidence type="ECO:0000313" key="4">
    <source>
        <dbReference type="Proteomes" id="UP000605733"/>
    </source>
</evidence>
<evidence type="ECO:0008006" key="5">
    <source>
        <dbReference type="Google" id="ProtNLM"/>
    </source>
</evidence>
<name>A0ABQ1WKX0_9FLAO</name>
<accession>A0ABQ1WKX0</accession>